<dbReference type="AlphaFoldDB" id="A0A3R6E4M1"/>
<evidence type="ECO:0000313" key="2">
    <source>
        <dbReference type="Proteomes" id="UP000286595"/>
    </source>
</evidence>
<dbReference type="EMBL" id="QRIM01000002">
    <property type="protein sequence ID" value="RHG62302.1"/>
    <property type="molecule type" value="Genomic_DNA"/>
</dbReference>
<comment type="caution">
    <text evidence="1">The sequence shown here is derived from an EMBL/GenBank/DDBJ whole genome shotgun (WGS) entry which is preliminary data.</text>
</comment>
<dbReference type="RefSeq" id="WP_118217348.1">
    <property type="nucleotide sequence ID" value="NZ_QRIM01000002.1"/>
</dbReference>
<sequence>MISGILAYRNIQNSILNGVKIPHSTSQPLIFGEDGKYYLAVFVFFFAREDIEKGLVERPTMWAVADIETGKIIETRQTKNKEFSDASYKVKYNVRADAQYDTSKKYYEKAFAILDSCRNEIINTDRFNPEEYKHYLDMIVANIPKEYQRFYFDLSV</sequence>
<reference evidence="1 2" key="1">
    <citation type="submission" date="2018-08" db="EMBL/GenBank/DDBJ databases">
        <title>A genome reference for cultivated species of the human gut microbiota.</title>
        <authorList>
            <person name="Zou Y."/>
            <person name="Xue W."/>
            <person name="Luo G."/>
        </authorList>
    </citation>
    <scope>NUCLEOTIDE SEQUENCE [LARGE SCALE GENOMIC DNA]</scope>
    <source>
        <strain evidence="1 2">AM22-12LB</strain>
    </source>
</reference>
<evidence type="ECO:0000313" key="1">
    <source>
        <dbReference type="EMBL" id="RHG62302.1"/>
    </source>
</evidence>
<organism evidence="1 2">
    <name type="scientific">Coprococcus comes</name>
    <dbReference type="NCBI Taxonomy" id="410072"/>
    <lineage>
        <taxon>Bacteria</taxon>
        <taxon>Bacillati</taxon>
        <taxon>Bacillota</taxon>
        <taxon>Clostridia</taxon>
        <taxon>Lachnospirales</taxon>
        <taxon>Lachnospiraceae</taxon>
        <taxon>Coprococcus</taxon>
    </lineage>
</organism>
<proteinExistence type="predicted"/>
<accession>A0A3R6E4M1</accession>
<name>A0A3R6E4M1_9FIRM</name>
<protein>
    <submittedName>
        <fullName evidence="1">Uncharacterized protein</fullName>
    </submittedName>
</protein>
<dbReference type="Proteomes" id="UP000286595">
    <property type="component" value="Unassembled WGS sequence"/>
</dbReference>
<gene>
    <name evidence="1" type="ORF">DW252_01825</name>
</gene>